<dbReference type="PANTHER" id="PTHR33802">
    <property type="entry name" value="SI:CH211-161H7.5-RELATED"/>
    <property type="match status" value="1"/>
</dbReference>
<gene>
    <name evidence="2" type="ORF">J2S62_002462</name>
</gene>
<keyword evidence="1" id="KW-0472">Membrane</keyword>
<comment type="caution">
    <text evidence="2">The sequence shown here is derived from an EMBL/GenBank/DDBJ whole genome shotgun (WGS) entry which is preliminary data.</text>
</comment>
<protein>
    <recommendedName>
        <fullName evidence="4">Tryptophan-rich sensory protein</fullName>
    </recommendedName>
</protein>
<organism evidence="2 3">
    <name type="scientific">Enteractinococcus fodinae</name>
    <dbReference type="NCBI Taxonomy" id="684663"/>
    <lineage>
        <taxon>Bacteria</taxon>
        <taxon>Bacillati</taxon>
        <taxon>Actinomycetota</taxon>
        <taxon>Actinomycetes</taxon>
        <taxon>Micrococcales</taxon>
        <taxon>Micrococcaceae</taxon>
    </lineage>
</organism>
<feature type="transmembrane region" description="Helical" evidence="1">
    <location>
        <begin position="231"/>
        <end position="254"/>
    </location>
</feature>
<dbReference type="Gene3D" id="1.20.1260.100">
    <property type="entry name" value="TspO/MBR protein"/>
    <property type="match status" value="1"/>
</dbReference>
<sequence>MNSWFMPIVTVVAVVAAIVLAFIGSGAMGGTEVSEAAGGALSADATPFAPDGPAFSIWSVIYAGLVLYTIYQLLPKQRASARHARLRPWAALSALLNAAWLGVVQLDSIWGSVIVIVILLLVLIRILFILRSGKPSTNTDRIITDGTFGLYLGWVTVATTANTAALIAQVTGLDTFTGWEWAAVAVIAVVAAIGISLEIFNQGRIAPALAISWGLAWIAVARTSGEYESLILVWAAGIAAALVLATAIWVRIMVERRTAKTTWRP</sequence>
<feature type="transmembrane region" description="Helical" evidence="1">
    <location>
        <begin position="148"/>
        <end position="169"/>
    </location>
</feature>
<feature type="transmembrane region" description="Helical" evidence="1">
    <location>
        <begin position="207"/>
        <end position="225"/>
    </location>
</feature>
<evidence type="ECO:0000313" key="2">
    <source>
        <dbReference type="EMBL" id="MDR7348205.1"/>
    </source>
</evidence>
<dbReference type="EMBL" id="JAVDYJ010000001">
    <property type="protein sequence ID" value="MDR7348205.1"/>
    <property type="molecule type" value="Genomic_DNA"/>
</dbReference>
<accession>A0ABU2B3N3</accession>
<feature type="transmembrane region" description="Helical" evidence="1">
    <location>
        <begin position="86"/>
        <end position="103"/>
    </location>
</feature>
<keyword evidence="1" id="KW-0812">Transmembrane</keyword>
<keyword evidence="1" id="KW-1133">Transmembrane helix</keyword>
<name>A0ABU2B3N3_9MICC</name>
<dbReference type="Proteomes" id="UP001183794">
    <property type="component" value="Unassembled WGS sequence"/>
</dbReference>
<feature type="transmembrane region" description="Helical" evidence="1">
    <location>
        <begin position="52"/>
        <end position="74"/>
    </location>
</feature>
<proteinExistence type="predicted"/>
<dbReference type="PANTHER" id="PTHR33802:SF1">
    <property type="entry name" value="XK-RELATED PROTEIN"/>
    <property type="match status" value="1"/>
</dbReference>
<reference evidence="2 3" key="1">
    <citation type="submission" date="2023-07" db="EMBL/GenBank/DDBJ databases">
        <title>Sequencing the genomes of 1000 actinobacteria strains.</title>
        <authorList>
            <person name="Klenk H.-P."/>
        </authorList>
    </citation>
    <scope>NUCLEOTIDE SEQUENCE [LARGE SCALE GENOMIC DNA]</scope>
    <source>
        <strain evidence="2 3">DSM 22966</strain>
    </source>
</reference>
<keyword evidence="3" id="KW-1185">Reference proteome</keyword>
<evidence type="ECO:0000313" key="3">
    <source>
        <dbReference type="Proteomes" id="UP001183794"/>
    </source>
</evidence>
<dbReference type="InterPro" id="IPR038330">
    <property type="entry name" value="TspO/MBR-related_sf"/>
</dbReference>
<evidence type="ECO:0000256" key="1">
    <source>
        <dbReference type="SAM" id="Phobius"/>
    </source>
</evidence>
<feature type="transmembrane region" description="Helical" evidence="1">
    <location>
        <begin position="109"/>
        <end position="128"/>
    </location>
</feature>
<evidence type="ECO:0008006" key="4">
    <source>
        <dbReference type="Google" id="ProtNLM"/>
    </source>
</evidence>
<feature type="transmembrane region" description="Helical" evidence="1">
    <location>
        <begin position="181"/>
        <end position="200"/>
    </location>
</feature>